<feature type="transmembrane region" description="Helical" evidence="8">
    <location>
        <begin position="311"/>
        <end position="333"/>
    </location>
</feature>
<feature type="transmembrane region" description="Helical" evidence="8">
    <location>
        <begin position="48"/>
        <end position="70"/>
    </location>
</feature>
<gene>
    <name evidence="9" type="ORF">SAMN05421803_101279</name>
</gene>
<evidence type="ECO:0000256" key="3">
    <source>
        <dbReference type="ARBA" id="ARBA00022475"/>
    </source>
</evidence>
<dbReference type="OrthoDB" id="145388at2"/>
<feature type="transmembrane region" description="Helical" evidence="8">
    <location>
        <begin position="386"/>
        <end position="406"/>
    </location>
</feature>
<evidence type="ECO:0000256" key="6">
    <source>
        <dbReference type="ARBA" id="ARBA00023136"/>
    </source>
</evidence>
<feature type="transmembrane region" description="Helical" evidence="8">
    <location>
        <begin position="226"/>
        <end position="249"/>
    </location>
</feature>
<accession>A0A1M6BAT8</accession>
<feature type="transmembrane region" description="Helical" evidence="8">
    <location>
        <begin position="281"/>
        <end position="305"/>
    </location>
</feature>
<evidence type="ECO:0000313" key="10">
    <source>
        <dbReference type="Proteomes" id="UP000184452"/>
    </source>
</evidence>
<dbReference type="Proteomes" id="UP000184452">
    <property type="component" value="Unassembled WGS sequence"/>
</dbReference>
<dbReference type="Gene3D" id="1.20.1250.20">
    <property type="entry name" value="MFS general substrate transporter like domains"/>
    <property type="match status" value="1"/>
</dbReference>
<evidence type="ECO:0000256" key="2">
    <source>
        <dbReference type="ARBA" id="ARBA00022448"/>
    </source>
</evidence>
<dbReference type="InterPro" id="IPR010290">
    <property type="entry name" value="TM_effector"/>
</dbReference>
<keyword evidence="3" id="KW-1003">Cell membrane</keyword>
<keyword evidence="4 8" id="KW-0812">Transmembrane</keyword>
<keyword evidence="2" id="KW-0813">Transport</keyword>
<evidence type="ECO:0000313" key="9">
    <source>
        <dbReference type="EMBL" id="SHI45832.1"/>
    </source>
</evidence>
<evidence type="ECO:0000256" key="7">
    <source>
        <dbReference type="SAM" id="MobiDB-lite"/>
    </source>
</evidence>
<dbReference type="InterPro" id="IPR036259">
    <property type="entry name" value="MFS_trans_sf"/>
</dbReference>
<evidence type="ECO:0000256" key="4">
    <source>
        <dbReference type="ARBA" id="ARBA00022692"/>
    </source>
</evidence>
<dbReference type="RefSeq" id="WP_073374078.1">
    <property type="nucleotide sequence ID" value="NZ_FQZK01000001.1"/>
</dbReference>
<dbReference type="STRING" id="758803.SAMN05421803_101279"/>
<keyword evidence="10" id="KW-1185">Reference proteome</keyword>
<feature type="transmembrane region" description="Helical" evidence="8">
    <location>
        <begin position="255"/>
        <end position="274"/>
    </location>
</feature>
<dbReference type="PANTHER" id="PTHR23513:SF11">
    <property type="entry name" value="STAPHYLOFERRIN A TRANSPORTER"/>
    <property type="match status" value="1"/>
</dbReference>
<name>A0A1M6BAT8_9ACTN</name>
<feature type="region of interest" description="Disordered" evidence="7">
    <location>
        <begin position="417"/>
        <end position="439"/>
    </location>
</feature>
<feature type="transmembrane region" description="Helical" evidence="8">
    <location>
        <begin position="164"/>
        <end position="191"/>
    </location>
</feature>
<evidence type="ECO:0000256" key="5">
    <source>
        <dbReference type="ARBA" id="ARBA00022989"/>
    </source>
</evidence>
<dbReference type="CDD" id="cd06173">
    <property type="entry name" value="MFS_MefA_like"/>
    <property type="match status" value="1"/>
</dbReference>
<dbReference type="EMBL" id="FQZK01000001">
    <property type="protein sequence ID" value="SHI45832.1"/>
    <property type="molecule type" value="Genomic_DNA"/>
</dbReference>
<dbReference type="Pfam" id="PF05977">
    <property type="entry name" value="MFS_3"/>
    <property type="match status" value="1"/>
</dbReference>
<keyword evidence="5 8" id="KW-1133">Transmembrane helix</keyword>
<comment type="subcellular location">
    <subcellularLocation>
        <location evidence="1">Cell membrane</location>
        <topology evidence="1">Multi-pass membrane protein</topology>
    </subcellularLocation>
</comment>
<feature type="transmembrane region" description="Helical" evidence="8">
    <location>
        <begin position="15"/>
        <end position="36"/>
    </location>
</feature>
<reference evidence="9 10" key="1">
    <citation type="submission" date="2016-11" db="EMBL/GenBank/DDBJ databases">
        <authorList>
            <person name="Jaros S."/>
            <person name="Januszkiewicz K."/>
            <person name="Wedrychowicz H."/>
        </authorList>
    </citation>
    <scope>NUCLEOTIDE SEQUENCE [LARGE SCALE GENOMIC DNA]</scope>
    <source>
        <strain evidence="9 10">CGMCC 4.5723</strain>
    </source>
</reference>
<dbReference type="PANTHER" id="PTHR23513">
    <property type="entry name" value="INTEGRAL MEMBRANE EFFLUX PROTEIN-RELATED"/>
    <property type="match status" value="1"/>
</dbReference>
<sequence>MDAPRTAPPALGPGYARLLGAGLLGNLGDGIALVALPWYTATLTGDPVAVAVVAAAGRLPWLGALVAGAVGDRVDRRRLMVAAGTGKAAVLLALTALVAAGAATVPVVVAAALLVGACEVFFDNTAQAVMPMVVPRERLERANGVLWSVEEIANRFVGAPVAGVLLAAGAAAAFGAQALLAAGAVGVLLALRGDFAPAPAPGPAPSLWSGVGEGLRWLWRHRVLRTLAVLLALSNFAAAMNLAVLVLFARDVLGVGAAGYGLLMTAVSAGMVLGAQVVHRLVALVPPGAALAAALAVQGGGYLLVGLAQQVWVFAVCFVAVGFFTMWWNVLTVSLRQRIVPDRLLSRVLAAYRTVGWGTVPVGALAAGALAAGLEPAVGRVWALSAPLLAAGALSLVLAAASAAVLTTRAVRAAEAAAPGQRRSTGSHSSPEAVDPSSS</sequence>
<feature type="compositionally biased region" description="Polar residues" evidence="7">
    <location>
        <begin position="422"/>
        <end position="439"/>
    </location>
</feature>
<organism evidence="9 10">
    <name type="scientific">Nocardiopsis flavescens</name>
    <dbReference type="NCBI Taxonomy" id="758803"/>
    <lineage>
        <taxon>Bacteria</taxon>
        <taxon>Bacillati</taxon>
        <taxon>Actinomycetota</taxon>
        <taxon>Actinomycetes</taxon>
        <taxon>Streptosporangiales</taxon>
        <taxon>Nocardiopsidaceae</taxon>
        <taxon>Nocardiopsis</taxon>
    </lineage>
</organism>
<protein>
    <submittedName>
        <fullName evidence="9">Transmembrane secretion effector</fullName>
    </submittedName>
</protein>
<feature type="transmembrane region" description="Helical" evidence="8">
    <location>
        <begin position="354"/>
        <end position="374"/>
    </location>
</feature>
<evidence type="ECO:0000256" key="8">
    <source>
        <dbReference type="SAM" id="Phobius"/>
    </source>
</evidence>
<dbReference type="SUPFAM" id="SSF103473">
    <property type="entry name" value="MFS general substrate transporter"/>
    <property type="match status" value="1"/>
</dbReference>
<proteinExistence type="predicted"/>
<evidence type="ECO:0000256" key="1">
    <source>
        <dbReference type="ARBA" id="ARBA00004651"/>
    </source>
</evidence>
<feature type="transmembrane region" description="Helical" evidence="8">
    <location>
        <begin position="90"/>
        <end position="115"/>
    </location>
</feature>
<dbReference type="GO" id="GO:0005886">
    <property type="term" value="C:plasma membrane"/>
    <property type="evidence" value="ECO:0007669"/>
    <property type="project" value="UniProtKB-SubCell"/>
</dbReference>
<dbReference type="AlphaFoldDB" id="A0A1M6BAT8"/>
<keyword evidence="6 8" id="KW-0472">Membrane</keyword>